<comment type="similarity">
    <text evidence="2">Belongs to the SUA5 family.</text>
</comment>
<evidence type="ECO:0000259" key="12">
    <source>
        <dbReference type="PROSITE" id="PS51163"/>
    </source>
</evidence>
<keyword evidence="5" id="KW-0808">Transferase</keyword>
<evidence type="ECO:0000256" key="3">
    <source>
        <dbReference type="ARBA" id="ARBA00012584"/>
    </source>
</evidence>
<dbReference type="PANTHER" id="PTHR17490">
    <property type="entry name" value="SUA5"/>
    <property type="match status" value="1"/>
</dbReference>
<evidence type="ECO:0000256" key="7">
    <source>
        <dbReference type="ARBA" id="ARBA00022695"/>
    </source>
</evidence>
<evidence type="ECO:0000256" key="10">
    <source>
        <dbReference type="ARBA" id="ARBA00029774"/>
    </source>
</evidence>
<dbReference type="InterPro" id="IPR006070">
    <property type="entry name" value="Sua5-like_dom"/>
</dbReference>
<reference evidence="13 14" key="1">
    <citation type="submission" date="2014-11" db="EMBL/GenBank/DDBJ databases">
        <title>Mycobacterium setense Manresensis Genome.</title>
        <authorList>
            <person name="Rech G."/>
            <person name="Sumoy L."/>
        </authorList>
    </citation>
    <scope>NUCLEOTIDE SEQUENCE [LARGE SCALE GENOMIC DNA]</scope>
    <source>
        <strain evidence="13 14">Manresensis</strain>
    </source>
</reference>
<keyword evidence="8" id="KW-0547">Nucleotide-binding</keyword>
<evidence type="ECO:0000313" key="13">
    <source>
        <dbReference type="EMBL" id="KHO22411.1"/>
    </source>
</evidence>
<dbReference type="PANTHER" id="PTHR17490:SF16">
    <property type="entry name" value="THREONYLCARBAMOYL-AMP SYNTHASE"/>
    <property type="match status" value="1"/>
</dbReference>
<dbReference type="RefSeq" id="WP_039323387.1">
    <property type="nucleotide sequence ID" value="NZ_JTLZ01000009.1"/>
</dbReference>
<evidence type="ECO:0000256" key="9">
    <source>
        <dbReference type="ARBA" id="ARBA00022840"/>
    </source>
</evidence>
<dbReference type="SUPFAM" id="SSF55821">
    <property type="entry name" value="YrdC/RibB"/>
    <property type="match status" value="1"/>
</dbReference>
<evidence type="ECO:0000313" key="14">
    <source>
        <dbReference type="Proteomes" id="UP000031004"/>
    </source>
</evidence>
<comment type="catalytic activity">
    <reaction evidence="11">
        <text>L-threonine + hydrogencarbonate + ATP = L-threonylcarbamoyladenylate + diphosphate + H2O</text>
        <dbReference type="Rhea" id="RHEA:36407"/>
        <dbReference type="ChEBI" id="CHEBI:15377"/>
        <dbReference type="ChEBI" id="CHEBI:17544"/>
        <dbReference type="ChEBI" id="CHEBI:30616"/>
        <dbReference type="ChEBI" id="CHEBI:33019"/>
        <dbReference type="ChEBI" id="CHEBI:57926"/>
        <dbReference type="ChEBI" id="CHEBI:73682"/>
        <dbReference type="EC" id="2.7.7.87"/>
    </reaction>
</comment>
<dbReference type="Gene3D" id="3.90.870.10">
    <property type="entry name" value="DHBP synthase"/>
    <property type="match status" value="1"/>
</dbReference>
<sequence>MTIFDCTDADQRATGIASAVSAVKGGRLVVMPTDTVYGIGADAFDAEAVGALLAAKGRGRHMPVGVFVGSWNTIDGLVYSVPAAARELIRAFWPGALSLVVTQAPSLQWDLGDANGSVMLRMPLHPVAIELLREVGPMAQSSANVSGRPAAVTAAQAHEQLGDKVEVYLDGGPAEQQAASTIVDLTGDQPRILRTGPISAADIARVVGVETSTLTTTPTE</sequence>
<keyword evidence="9" id="KW-0067">ATP-binding</keyword>
<dbReference type="InterPro" id="IPR017945">
    <property type="entry name" value="DHBP_synth_RibB-like_a/b_dom"/>
</dbReference>
<dbReference type="InterPro" id="IPR050156">
    <property type="entry name" value="TC-AMP_synthase_SUA5"/>
</dbReference>
<gene>
    <name evidence="13" type="ORF">QQ44_18990</name>
</gene>
<accession>A0ABR4YRZ6</accession>
<keyword evidence="7" id="KW-0548">Nucleotidyltransferase</keyword>
<evidence type="ECO:0000256" key="5">
    <source>
        <dbReference type="ARBA" id="ARBA00022679"/>
    </source>
</evidence>
<keyword evidence="14" id="KW-1185">Reference proteome</keyword>
<evidence type="ECO:0000256" key="4">
    <source>
        <dbReference type="ARBA" id="ARBA00022490"/>
    </source>
</evidence>
<comment type="caution">
    <text evidence="13">The sequence shown here is derived from an EMBL/GenBank/DDBJ whole genome shotgun (WGS) entry which is preliminary data.</text>
</comment>
<organism evidence="13 14">
    <name type="scientific">Mycolicibacterium setense</name>
    <dbReference type="NCBI Taxonomy" id="431269"/>
    <lineage>
        <taxon>Bacteria</taxon>
        <taxon>Bacillati</taxon>
        <taxon>Actinomycetota</taxon>
        <taxon>Actinomycetes</taxon>
        <taxon>Mycobacteriales</taxon>
        <taxon>Mycobacteriaceae</taxon>
        <taxon>Mycolicibacterium</taxon>
    </lineage>
</organism>
<evidence type="ECO:0000256" key="6">
    <source>
        <dbReference type="ARBA" id="ARBA00022694"/>
    </source>
</evidence>
<dbReference type="Proteomes" id="UP000031004">
    <property type="component" value="Unassembled WGS sequence"/>
</dbReference>
<comment type="subcellular location">
    <subcellularLocation>
        <location evidence="1">Cytoplasm</location>
    </subcellularLocation>
</comment>
<evidence type="ECO:0000256" key="11">
    <source>
        <dbReference type="ARBA" id="ARBA00048366"/>
    </source>
</evidence>
<dbReference type="NCBIfam" id="TIGR00057">
    <property type="entry name" value="L-threonylcarbamoyladenylate synthase"/>
    <property type="match status" value="1"/>
</dbReference>
<dbReference type="EMBL" id="JTLZ01000009">
    <property type="protein sequence ID" value="KHO22411.1"/>
    <property type="molecule type" value="Genomic_DNA"/>
</dbReference>
<evidence type="ECO:0000256" key="8">
    <source>
        <dbReference type="ARBA" id="ARBA00022741"/>
    </source>
</evidence>
<feature type="domain" description="YrdC-like" evidence="12">
    <location>
        <begin position="13"/>
        <end position="198"/>
    </location>
</feature>
<evidence type="ECO:0000256" key="1">
    <source>
        <dbReference type="ARBA" id="ARBA00004496"/>
    </source>
</evidence>
<dbReference type="PROSITE" id="PS51163">
    <property type="entry name" value="YRDC"/>
    <property type="match status" value="1"/>
</dbReference>
<proteinExistence type="inferred from homology"/>
<evidence type="ECO:0000256" key="2">
    <source>
        <dbReference type="ARBA" id="ARBA00007663"/>
    </source>
</evidence>
<dbReference type="Pfam" id="PF01300">
    <property type="entry name" value="Sua5_yciO_yrdC"/>
    <property type="match status" value="1"/>
</dbReference>
<name>A0ABR4YRZ6_9MYCO</name>
<keyword evidence="4" id="KW-0963">Cytoplasm</keyword>
<protein>
    <recommendedName>
        <fullName evidence="10">L-threonylcarbamoyladenylate synthase</fullName>
        <ecNumber evidence="3">2.7.7.87</ecNumber>
    </recommendedName>
    <alternativeName>
        <fullName evidence="10">L-threonylcarbamoyladenylate synthase</fullName>
    </alternativeName>
</protein>
<keyword evidence="6" id="KW-0819">tRNA processing</keyword>
<dbReference type="EC" id="2.7.7.87" evidence="3"/>